<feature type="domain" description="Glycosyltransferase subfamily 4-like N-terminal" evidence="1">
    <location>
        <begin position="19"/>
        <end position="190"/>
    </location>
</feature>
<dbReference type="SUPFAM" id="SSF53756">
    <property type="entry name" value="UDP-Glycosyltransferase/glycogen phosphorylase"/>
    <property type="match status" value="1"/>
</dbReference>
<reference evidence="3" key="1">
    <citation type="submission" date="2014-08" db="EMBL/GenBank/DDBJ databases">
        <authorList>
            <person name="Edwards T."/>
        </authorList>
    </citation>
    <scope>NUCLEOTIDE SEQUENCE [LARGE SCALE GENOMIC DNA]</scope>
</reference>
<proteinExistence type="predicted"/>
<dbReference type="EMBL" id="CCND01000012">
    <property type="protein sequence ID" value="CDX55516.1"/>
    <property type="molecule type" value="Genomic_DNA"/>
</dbReference>
<gene>
    <name evidence="2" type="ORF">MPL1032_20147</name>
</gene>
<keyword evidence="2" id="KW-0808">Transferase</keyword>
<dbReference type="InterPro" id="IPR028098">
    <property type="entry name" value="Glyco_trans_4-like_N"/>
</dbReference>
<accession>A0A0K2VW12</accession>
<organism evidence="2 3">
    <name type="scientific">Mesorhizobium plurifarium</name>
    <dbReference type="NCBI Taxonomy" id="69974"/>
    <lineage>
        <taxon>Bacteria</taxon>
        <taxon>Pseudomonadati</taxon>
        <taxon>Pseudomonadota</taxon>
        <taxon>Alphaproteobacteria</taxon>
        <taxon>Hyphomicrobiales</taxon>
        <taxon>Phyllobacteriaceae</taxon>
        <taxon>Mesorhizobium</taxon>
    </lineage>
</organism>
<dbReference type="AlphaFoldDB" id="A0A0K2VW12"/>
<dbReference type="GO" id="GO:0016757">
    <property type="term" value="F:glycosyltransferase activity"/>
    <property type="evidence" value="ECO:0007669"/>
    <property type="project" value="UniProtKB-ARBA"/>
</dbReference>
<evidence type="ECO:0000313" key="2">
    <source>
        <dbReference type="EMBL" id="CDX55516.1"/>
    </source>
</evidence>
<name>A0A0K2VW12_MESPL</name>
<dbReference type="Proteomes" id="UP000182888">
    <property type="component" value="Unassembled WGS sequence"/>
</dbReference>
<dbReference type="Gene3D" id="3.40.50.2000">
    <property type="entry name" value="Glycogen Phosphorylase B"/>
    <property type="match status" value="1"/>
</dbReference>
<protein>
    <submittedName>
        <fullName evidence="2">Putative Glycosyltransferase</fullName>
    </submittedName>
</protein>
<evidence type="ECO:0000313" key="3">
    <source>
        <dbReference type="Proteomes" id="UP000182888"/>
    </source>
</evidence>
<sequence>MSYDISYIGIYPISKPYHGGQRRVRALVDSLVESGMRVDYLPIFSSISYPEFDRGESEFAFGRELHTALLSDGRKQDLHAHSIFNLDPSYRRNLLARIRRCSPKIIIFEQPWHAALLSDLKEDGLEGAKIVYSSQNVESQLMATPADRREAEKLERELVTAADLVVACTRRDADVYVKWGARRVCVFGNGHIPRNASESLLRSWRHELQYQKIAIFTGSAHPPNAEGFFRMFLPAPGCIPPEAKLVVVGGVCDLINSSPLYSTNRSIFAETTMLIGRQEENALDALFGLAEVVVLPVTSGGGSNLKTAEALLSLKPIVGTSKSFAGFEEYASLPGINIADDPAEFKQLIRNAILFGANGARSFDDVRGLLWENILREYPSTINNLIFAQG</sequence>
<evidence type="ECO:0000259" key="1">
    <source>
        <dbReference type="Pfam" id="PF13579"/>
    </source>
</evidence>
<dbReference type="Pfam" id="PF13579">
    <property type="entry name" value="Glyco_trans_4_4"/>
    <property type="match status" value="1"/>
</dbReference>